<comment type="subcellular location">
    <subcellularLocation>
        <location evidence="1">Membrane</location>
        <topology evidence="1">Multi-pass membrane protein</topology>
    </subcellularLocation>
</comment>
<evidence type="ECO:0000256" key="14">
    <source>
        <dbReference type="ARBA" id="ARBA00031399"/>
    </source>
</evidence>
<dbReference type="PROSITE" id="PS50857">
    <property type="entry name" value="COX2_CUA"/>
    <property type="match status" value="1"/>
</dbReference>
<evidence type="ECO:0000256" key="6">
    <source>
        <dbReference type="ARBA" id="ARBA00022692"/>
    </source>
</evidence>
<keyword evidence="8" id="KW-1278">Translocase</keyword>
<dbReference type="Pfam" id="PF00116">
    <property type="entry name" value="COX2"/>
    <property type="match status" value="1"/>
</dbReference>
<evidence type="ECO:0000259" key="18">
    <source>
        <dbReference type="PROSITE" id="PS50857"/>
    </source>
</evidence>
<comment type="catalytic activity">
    <reaction evidence="15">
        <text>4 Fe(II)-[cytochrome c] + O2 + 8 H(+)(in) = 4 Fe(III)-[cytochrome c] + 2 H2O + 4 H(+)(out)</text>
        <dbReference type="Rhea" id="RHEA:11436"/>
        <dbReference type="Rhea" id="RHEA-COMP:10350"/>
        <dbReference type="Rhea" id="RHEA-COMP:14399"/>
        <dbReference type="ChEBI" id="CHEBI:15377"/>
        <dbReference type="ChEBI" id="CHEBI:15378"/>
        <dbReference type="ChEBI" id="CHEBI:15379"/>
        <dbReference type="ChEBI" id="CHEBI:29033"/>
        <dbReference type="ChEBI" id="CHEBI:29034"/>
        <dbReference type="EC" id="7.1.1.9"/>
    </reaction>
</comment>
<sequence length="295" mass="32739">MSLQFPKRPRRAALLGLLVVAALFLSGCSAETETEIKRLAMPVSATAEAPAVHTLWMWSWLAAMLTGVVVWGLIFYASVRFRRRSETEIPVQTRYNLPIEIFYTLAPVMMVLVFFVFTLKAQGEVLHDDDNADEIVTVVGQQWSWSFNYNLGYDEKTDTYESMGGDTVYEVGTTADRPTLWLVKDKSVQLNLASPDVIHSFWVPAFLFKMDVIPGRHNSFTVTPTRTGTFEGRCAELCGVRHSRMLFDVKVVDQQEYDDHLASLAEQGNTGPALGGSDATTVPGLESGESNGGNE</sequence>
<keyword evidence="11" id="KW-0186">Copper</keyword>
<evidence type="ECO:0000256" key="12">
    <source>
        <dbReference type="ARBA" id="ARBA00023136"/>
    </source>
</evidence>
<dbReference type="InterPro" id="IPR001505">
    <property type="entry name" value="Copper_CuA"/>
</dbReference>
<evidence type="ECO:0000256" key="15">
    <source>
        <dbReference type="ARBA" id="ARBA00047816"/>
    </source>
</evidence>
<dbReference type="PRINTS" id="PR01166">
    <property type="entry name" value="CYCOXIDASEII"/>
</dbReference>
<accession>A0A1H1MHI1</accession>
<evidence type="ECO:0000256" key="3">
    <source>
        <dbReference type="ARBA" id="ARBA00012949"/>
    </source>
</evidence>
<keyword evidence="6 17" id="KW-0812">Transmembrane</keyword>
<evidence type="ECO:0000256" key="8">
    <source>
        <dbReference type="ARBA" id="ARBA00022967"/>
    </source>
</evidence>
<comment type="function">
    <text evidence="13">Subunits I and II form the functional core of the enzyme complex. Electrons originating in cytochrome c are transferred via heme a and Cu(A) to the binuclear center formed by heme a3 and Cu(B).</text>
</comment>
<dbReference type="SUPFAM" id="SSF49503">
    <property type="entry name" value="Cupredoxins"/>
    <property type="match status" value="1"/>
</dbReference>
<name>A0A1H1MHI1_9ACTN</name>
<dbReference type="SUPFAM" id="SSF81464">
    <property type="entry name" value="Cytochrome c oxidase subunit II-like, transmembrane region"/>
    <property type="match status" value="1"/>
</dbReference>
<evidence type="ECO:0000256" key="9">
    <source>
        <dbReference type="ARBA" id="ARBA00022982"/>
    </source>
</evidence>
<evidence type="ECO:0000256" key="5">
    <source>
        <dbReference type="ARBA" id="ARBA00022660"/>
    </source>
</evidence>
<dbReference type="InterPro" id="IPR014222">
    <property type="entry name" value="Cyt_c_oxidase_su2"/>
</dbReference>
<dbReference type="GO" id="GO:0016020">
    <property type="term" value="C:membrane"/>
    <property type="evidence" value="ECO:0007669"/>
    <property type="project" value="UniProtKB-SubCell"/>
</dbReference>
<keyword evidence="7" id="KW-0479">Metal-binding</keyword>
<gene>
    <name evidence="19" type="ORF">SAMN04488570_0581</name>
</gene>
<dbReference type="GO" id="GO:0004129">
    <property type="term" value="F:cytochrome-c oxidase activity"/>
    <property type="evidence" value="ECO:0007669"/>
    <property type="project" value="UniProtKB-EC"/>
</dbReference>
<dbReference type="Proteomes" id="UP000198859">
    <property type="component" value="Chromosome I"/>
</dbReference>
<evidence type="ECO:0000256" key="11">
    <source>
        <dbReference type="ARBA" id="ARBA00023008"/>
    </source>
</evidence>
<dbReference type="PROSITE" id="PS00078">
    <property type="entry name" value="COX2"/>
    <property type="match status" value="1"/>
</dbReference>
<keyword evidence="5" id="KW-0679">Respiratory chain</keyword>
<dbReference type="InterPro" id="IPR045187">
    <property type="entry name" value="CcO_II"/>
</dbReference>
<dbReference type="GO" id="GO:0016491">
    <property type="term" value="F:oxidoreductase activity"/>
    <property type="evidence" value="ECO:0007669"/>
    <property type="project" value="InterPro"/>
</dbReference>
<organism evidence="19 20">
    <name type="scientific">Nocardioides scoriae</name>
    <dbReference type="NCBI Taxonomy" id="642780"/>
    <lineage>
        <taxon>Bacteria</taxon>
        <taxon>Bacillati</taxon>
        <taxon>Actinomycetota</taxon>
        <taxon>Actinomycetes</taxon>
        <taxon>Propionibacteriales</taxon>
        <taxon>Nocardioidaceae</taxon>
        <taxon>Nocardioides</taxon>
    </lineage>
</organism>
<feature type="region of interest" description="Disordered" evidence="16">
    <location>
        <begin position="266"/>
        <end position="295"/>
    </location>
</feature>
<dbReference type="Gene3D" id="2.60.40.420">
    <property type="entry name" value="Cupredoxins - blue copper proteins"/>
    <property type="match status" value="1"/>
</dbReference>
<proteinExistence type="inferred from homology"/>
<dbReference type="InterPro" id="IPR036257">
    <property type="entry name" value="Cyt_c_oxidase_su2_TM_sf"/>
</dbReference>
<evidence type="ECO:0000256" key="2">
    <source>
        <dbReference type="ARBA" id="ARBA00007866"/>
    </source>
</evidence>
<keyword evidence="10 17" id="KW-1133">Transmembrane helix</keyword>
<protein>
    <recommendedName>
        <fullName evidence="3">cytochrome-c oxidase</fullName>
        <ecNumber evidence="3">7.1.1.9</ecNumber>
    </recommendedName>
    <alternativeName>
        <fullName evidence="14">Cytochrome aa3 subunit 2</fullName>
    </alternativeName>
</protein>
<evidence type="ECO:0000313" key="19">
    <source>
        <dbReference type="EMBL" id="SDR86072.1"/>
    </source>
</evidence>
<keyword evidence="12 17" id="KW-0472">Membrane</keyword>
<evidence type="ECO:0000256" key="10">
    <source>
        <dbReference type="ARBA" id="ARBA00022989"/>
    </source>
</evidence>
<evidence type="ECO:0000256" key="7">
    <source>
        <dbReference type="ARBA" id="ARBA00022723"/>
    </source>
</evidence>
<dbReference type="EMBL" id="LT629757">
    <property type="protein sequence ID" value="SDR86072.1"/>
    <property type="molecule type" value="Genomic_DNA"/>
</dbReference>
<dbReference type="InterPro" id="IPR008972">
    <property type="entry name" value="Cupredoxin"/>
</dbReference>
<keyword evidence="4" id="KW-0813">Transport</keyword>
<comment type="similarity">
    <text evidence="2">Belongs to the cytochrome c oxidase subunit 2 family.</text>
</comment>
<keyword evidence="9" id="KW-0249">Electron transport</keyword>
<evidence type="ECO:0000256" key="17">
    <source>
        <dbReference type="SAM" id="Phobius"/>
    </source>
</evidence>
<dbReference type="CDD" id="cd13919">
    <property type="entry name" value="CuRO_HCO_II_like_5"/>
    <property type="match status" value="1"/>
</dbReference>
<dbReference type="AlphaFoldDB" id="A0A1H1MHI1"/>
<dbReference type="PANTHER" id="PTHR22888">
    <property type="entry name" value="CYTOCHROME C OXIDASE, SUBUNIT II"/>
    <property type="match status" value="1"/>
</dbReference>
<dbReference type="InterPro" id="IPR002429">
    <property type="entry name" value="CcO_II-like_C"/>
</dbReference>
<dbReference type="GO" id="GO:0042773">
    <property type="term" value="P:ATP synthesis coupled electron transport"/>
    <property type="evidence" value="ECO:0007669"/>
    <property type="project" value="TreeGrafter"/>
</dbReference>
<evidence type="ECO:0000256" key="1">
    <source>
        <dbReference type="ARBA" id="ARBA00004141"/>
    </source>
</evidence>
<evidence type="ECO:0000256" key="13">
    <source>
        <dbReference type="ARBA" id="ARBA00024688"/>
    </source>
</evidence>
<feature type="transmembrane region" description="Helical" evidence="17">
    <location>
        <begin position="97"/>
        <end position="117"/>
    </location>
</feature>
<dbReference type="PANTHER" id="PTHR22888:SF9">
    <property type="entry name" value="CYTOCHROME C OXIDASE SUBUNIT 2"/>
    <property type="match status" value="1"/>
</dbReference>
<dbReference type="NCBIfam" id="TIGR02866">
    <property type="entry name" value="CoxB"/>
    <property type="match status" value="1"/>
</dbReference>
<dbReference type="GO" id="GO:0005507">
    <property type="term" value="F:copper ion binding"/>
    <property type="evidence" value="ECO:0007669"/>
    <property type="project" value="InterPro"/>
</dbReference>
<dbReference type="Gene3D" id="1.10.287.90">
    <property type="match status" value="1"/>
</dbReference>
<feature type="domain" description="Cytochrome oxidase subunit II copper A binding" evidence="18">
    <location>
        <begin position="131"/>
        <end position="263"/>
    </location>
</feature>
<dbReference type="PROSITE" id="PS51257">
    <property type="entry name" value="PROKAR_LIPOPROTEIN"/>
    <property type="match status" value="1"/>
</dbReference>
<evidence type="ECO:0000256" key="16">
    <source>
        <dbReference type="SAM" id="MobiDB-lite"/>
    </source>
</evidence>
<evidence type="ECO:0000313" key="20">
    <source>
        <dbReference type="Proteomes" id="UP000198859"/>
    </source>
</evidence>
<dbReference type="EC" id="7.1.1.9" evidence="3"/>
<keyword evidence="20" id="KW-1185">Reference proteome</keyword>
<feature type="transmembrane region" description="Helical" evidence="17">
    <location>
        <begin position="54"/>
        <end position="76"/>
    </location>
</feature>
<evidence type="ECO:0000256" key="4">
    <source>
        <dbReference type="ARBA" id="ARBA00022448"/>
    </source>
</evidence>
<dbReference type="RefSeq" id="WP_231917015.1">
    <property type="nucleotide sequence ID" value="NZ_LT629757.1"/>
</dbReference>
<reference evidence="20" key="1">
    <citation type="submission" date="2016-10" db="EMBL/GenBank/DDBJ databases">
        <authorList>
            <person name="Varghese N."/>
            <person name="Submissions S."/>
        </authorList>
    </citation>
    <scope>NUCLEOTIDE SEQUENCE [LARGE SCALE GENOMIC DNA]</scope>
    <source>
        <strain evidence="20">DSM 22127</strain>
    </source>
</reference>
<dbReference type="STRING" id="642780.SAMN04488570_0581"/>